<gene>
    <name evidence="1" type="ORF">M9H77_29944</name>
</gene>
<dbReference type="Proteomes" id="UP001060085">
    <property type="component" value="Linkage Group LG07"/>
</dbReference>
<organism evidence="1 2">
    <name type="scientific">Catharanthus roseus</name>
    <name type="common">Madagascar periwinkle</name>
    <name type="synonym">Vinca rosea</name>
    <dbReference type="NCBI Taxonomy" id="4058"/>
    <lineage>
        <taxon>Eukaryota</taxon>
        <taxon>Viridiplantae</taxon>
        <taxon>Streptophyta</taxon>
        <taxon>Embryophyta</taxon>
        <taxon>Tracheophyta</taxon>
        <taxon>Spermatophyta</taxon>
        <taxon>Magnoliopsida</taxon>
        <taxon>eudicotyledons</taxon>
        <taxon>Gunneridae</taxon>
        <taxon>Pentapetalae</taxon>
        <taxon>asterids</taxon>
        <taxon>lamiids</taxon>
        <taxon>Gentianales</taxon>
        <taxon>Apocynaceae</taxon>
        <taxon>Rauvolfioideae</taxon>
        <taxon>Vinceae</taxon>
        <taxon>Catharanthinae</taxon>
        <taxon>Catharanthus</taxon>
    </lineage>
</organism>
<comment type="caution">
    <text evidence="1">The sequence shown here is derived from an EMBL/GenBank/DDBJ whole genome shotgun (WGS) entry which is preliminary data.</text>
</comment>
<evidence type="ECO:0000313" key="2">
    <source>
        <dbReference type="Proteomes" id="UP001060085"/>
    </source>
</evidence>
<proteinExistence type="predicted"/>
<sequence length="116" mass="13147">MLKNRKPFPHQKLMKRKTPKKSSLDAEEALSSLSNGDQAYSFSSITSPIYSSLSNPLQNLCSFDILDSKASREEIDEVVIVSGHVAEQEDDIEEVCKSDFYVMLSKRFVDTMEMSF</sequence>
<protein>
    <submittedName>
        <fullName evidence="1">Uncharacterized protein</fullName>
    </submittedName>
</protein>
<accession>A0ACB9ZYG1</accession>
<name>A0ACB9ZYG1_CATRO</name>
<evidence type="ECO:0000313" key="1">
    <source>
        <dbReference type="EMBL" id="KAI5652757.1"/>
    </source>
</evidence>
<reference evidence="2" key="1">
    <citation type="journal article" date="2023" name="Nat. Plants">
        <title>Single-cell RNA sequencing provides a high-resolution roadmap for understanding the multicellular compartmentation of specialized metabolism.</title>
        <authorList>
            <person name="Sun S."/>
            <person name="Shen X."/>
            <person name="Li Y."/>
            <person name="Li Y."/>
            <person name="Wang S."/>
            <person name="Li R."/>
            <person name="Zhang H."/>
            <person name="Shen G."/>
            <person name="Guo B."/>
            <person name="Wei J."/>
            <person name="Xu J."/>
            <person name="St-Pierre B."/>
            <person name="Chen S."/>
            <person name="Sun C."/>
        </authorList>
    </citation>
    <scope>NUCLEOTIDE SEQUENCE [LARGE SCALE GENOMIC DNA]</scope>
</reference>
<keyword evidence="2" id="KW-1185">Reference proteome</keyword>
<dbReference type="EMBL" id="CM044707">
    <property type="protein sequence ID" value="KAI5652757.1"/>
    <property type="molecule type" value="Genomic_DNA"/>
</dbReference>